<feature type="modified residue" description="4-aspartylphosphate" evidence="4">
    <location>
        <position position="68"/>
    </location>
</feature>
<dbReference type="PROSITE" id="PS50109">
    <property type="entry name" value="HIS_KIN"/>
    <property type="match status" value="1"/>
</dbReference>
<dbReference type="SMART" id="SM00387">
    <property type="entry name" value="HATPase_c"/>
    <property type="match status" value="1"/>
</dbReference>
<dbReference type="AlphaFoldDB" id="A0A5C4RXC9"/>
<evidence type="ECO:0000313" key="8">
    <source>
        <dbReference type="EMBL" id="TNJ35665.1"/>
    </source>
</evidence>
<dbReference type="SMART" id="SM00448">
    <property type="entry name" value="REC"/>
    <property type="match status" value="1"/>
</dbReference>
<dbReference type="EMBL" id="SMDR01000001">
    <property type="protein sequence ID" value="TNJ35665.1"/>
    <property type="molecule type" value="Genomic_DNA"/>
</dbReference>
<accession>A0A5C4RXC9</accession>
<dbReference type="PANTHER" id="PTHR43547">
    <property type="entry name" value="TWO-COMPONENT HISTIDINE KINASE"/>
    <property type="match status" value="1"/>
</dbReference>
<dbReference type="InterPro" id="IPR004358">
    <property type="entry name" value="Sig_transdc_His_kin-like_C"/>
</dbReference>
<dbReference type="InterPro" id="IPR036890">
    <property type="entry name" value="HATPase_C_sf"/>
</dbReference>
<dbReference type="InterPro" id="IPR003594">
    <property type="entry name" value="HATPase_dom"/>
</dbReference>
<comment type="catalytic activity">
    <reaction evidence="1">
        <text>ATP + protein L-histidine = ADP + protein N-phospho-L-histidine.</text>
        <dbReference type="EC" id="2.7.13.3"/>
    </reaction>
</comment>
<evidence type="ECO:0000256" key="5">
    <source>
        <dbReference type="SAM" id="Coils"/>
    </source>
</evidence>
<keyword evidence="8" id="KW-0808">Transferase</keyword>
<dbReference type="CDD" id="cd00075">
    <property type="entry name" value="HATPase"/>
    <property type="match status" value="1"/>
</dbReference>
<name>A0A5C4RXC9_9GAMM</name>
<dbReference type="InterPro" id="IPR005467">
    <property type="entry name" value="His_kinase_dom"/>
</dbReference>
<reference evidence="8 9" key="1">
    <citation type="submission" date="2019-03" db="EMBL/GenBank/DDBJ databases">
        <title>Arenimonas daejeonensis sp. nov., isolated from compost.</title>
        <authorList>
            <person name="Jeon C.O."/>
        </authorList>
    </citation>
    <scope>NUCLEOTIDE SEQUENCE [LARGE SCALE GENOMIC DNA]</scope>
    <source>
        <strain evidence="8 9">R29</strain>
    </source>
</reference>
<evidence type="ECO:0000313" key="9">
    <source>
        <dbReference type="Proteomes" id="UP000305760"/>
    </source>
</evidence>
<dbReference type="PROSITE" id="PS50110">
    <property type="entry name" value="RESPONSE_REGULATORY"/>
    <property type="match status" value="1"/>
</dbReference>
<keyword evidence="3 4" id="KW-0597">Phosphoprotein</keyword>
<dbReference type="Pfam" id="PF00072">
    <property type="entry name" value="Response_reg"/>
    <property type="match status" value="1"/>
</dbReference>
<evidence type="ECO:0000259" key="6">
    <source>
        <dbReference type="PROSITE" id="PS50109"/>
    </source>
</evidence>
<dbReference type="SUPFAM" id="SSF52172">
    <property type="entry name" value="CheY-like"/>
    <property type="match status" value="1"/>
</dbReference>
<dbReference type="InterPro" id="IPR011006">
    <property type="entry name" value="CheY-like_superfamily"/>
</dbReference>
<keyword evidence="9" id="KW-1185">Reference proteome</keyword>
<dbReference type="EC" id="2.7.13.3" evidence="2"/>
<comment type="caution">
    <text evidence="8">The sequence shown here is derived from an EMBL/GenBank/DDBJ whole genome shotgun (WGS) entry which is preliminary data.</text>
</comment>
<keyword evidence="5" id="KW-0175">Coiled coil</keyword>
<dbReference type="Proteomes" id="UP000305760">
    <property type="component" value="Unassembled WGS sequence"/>
</dbReference>
<dbReference type="InterPro" id="IPR001789">
    <property type="entry name" value="Sig_transdc_resp-reg_receiver"/>
</dbReference>
<evidence type="ECO:0000256" key="1">
    <source>
        <dbReference type="ARBA" id="ARBA00000085"/>
    </source>
</evidence>
<dbReference type="Gene3D" id="1.10.287.130">
    <property type="match status" value="1"/>
</dbReference>
<dbReference type="OrthoDB" id="8874570at2"/>
<dbReference type="PANTHER" id="PTHR43547:SF2">
    <property type="entry name" value="HYBRID SIGNAL TRANSDUCTION HISTIDINE KINASE C"/>
    <property type="match status" value="1"/>
</dbReference>
<evidence type="ECO:0000256" key="4">
    <source>
        <dbReference type="PROSITE-ProRule" id="PRU00169"/>
    </source>
</evidence>
<sequence>MPARCRRSPAMTDPVPGAVIMVVDDQEANVRTVGSLLSRAGFDVVPCFSGLEALDRIAVEPPDLVLLDMRMPHMDGFQVLQALRASEATRGLPVIFLTADHERESLVRAFSSGAVDYVTKPFVPEELLARVRTHAELKRARDRVQRLAQERQASLDLIAHDLRNHFTNVLFAGELLQAADLDPDRRGKLLDSVRSSANSGLLFLQAVLDQAADEAHGAPLEPLPAAQVVQDAVEGYAAQASGKGMRFDLRLDRSLLVRGQRVAVAHVLNNLISNAVKYAPRDSLITVAAARHEAAARFQVMDQGPGLSGQDRARLFRRYEPLASQGTGGEASTGLGLALAKQKARAMGGDLWYDPRPGGGACFTLELPRVE</sequence>
<dbReference type="InterPro" id="IPR003661">
    <property type="entry name" value="HisK_dim/P_dom"/>
</dbReference>
<dbReference type="PRINTS" id="PR00344">
    <property type="entry name" value="BCTRLSENSOR"/>
</dbReference>
<gene>
    <name evidence="8" type="ORF">E1B00_07930</name>
</gene>
<feature type="domain" description="Response regulatory" evidence="7">
    <location>
        <begin position="19"/>
        <end position="135"/>
    </location>
</feature>
<dbReference type="Pfam" id="PF02518">
    <property type="entry name" value="HATPase_c"/>
    <property type="match status" value="1"/>
</dbReference>
<protein>
    <recommendedName>
        <fullName evidence="2">histidine kinase</fullName>
        <ecNumber evidence="2">2.7.13.3</ecNumber>
    </recommendedName>
</protein>
<feature type="domain" description="Histidine kinase" evidence="6">
    <location>
        <begin position="157"/>
        <end position="371"/>
    </location>
</feature>
<dbReference type="SUPFAM" id="SSF55874">
    <property type="entry name" value="ATPase domain of HSP90 chaperone/DNA topoisomerase II/histidine kinase"/>
    <property type="match status" value="1"/>
</dbReference>
<keyword evidence="8" id="KW-0418">Kinase</keyword>
<dbReference type="GO" id="GO:0000155">
    <property type="term" value="F:phosphorelay sensor kinase activity"/>
    <property type="evidence" value="ECO:0007669"/>
    <property type="project" value="InterPro"/>
</dbReference>
<dbReference type="Gene3D" id="3.40.50.2300">
    <property type="match status" value="1"/>
</dbReference>
<feature type="coiled-coil region" evidence="5">
    <location>
        <begin position="130"/>
        <end position="157"/>
    </location>
</feature>
<dbReference type="CDD" id="cd00082">
    <property type="entry name" value="HisKA"/>
    <property type="match status" value="1"/>
</dbReference>
<evidence type="ECO:0000256" key="2">
    <source>
        <dbReference type="ARBA" id="ARBA00012438"/>
    </source>
</evidence>
<evidence type="ECO:0000256" key="3">
    <source>
        <dbReference type="ARBA" id="ARBA00022553"/>
    </source>
</evidence>
<evidence type="ECO:0000259" key="7">
    <source>
        <dbReference type="PROSITE" id="PS50110"/>
    </source>
</evidence>
<dbReference type="Gene3D" id="3.30.565.10">
    <property type="entry name" value="Histidine kinase-like ATPase, C-terminal domain"/>
    <property type="match status" value="1"/>
</dbReference>
<organism evidence="8 9">
    <name type="scientific">Arenimonas terrae</name>
    <dbReference type="NCBI Taxonomy" id="2546226"/>
    <lineage>
        <taxon>Bacteria</taxon>
        <taxon>Pseudomonadati</taxon>
        <taxon>Pseudomonadota</taxon>
        <taxon>Gammaproteobacteria</taxon>
        <taxon>Lysobacterales</taxon>
        <taxon>Lysobacteraceae</taxon>
        <taxon>Arenimonas</taxon>
    </lineage>
</organism>
<proteinExistence type="predicted"/>